<feature type="region of interest" description="Disordered" evidence="1">
    <location>
        <begin position="235"/>
        <end position="254"/>
    </location>
</feature>
<dbReference type="EMBL" id="SGPM01000070">
    <property type="protein sequence ID" value="THH30738.1"/>
    <property type="molecule type" value="Genomic_DNA"/>
</dbReference>
<evidence type="ECO:0000313" key="2">
    <source>
        <dbReference type="EMBL" id="THH30738.1"/>
    </source>
</evidence>
<evidence type="ECO:0000256" key="1">
    <source>
        <dbReference type="SAM" id="MobiDB-lite"/>
    </source>
</evidence>
<proteinExistence type="predicted"/>
<evidence type="ECO:0000313" key="3">
    <source>
        <dbReference type="Proteomes" id="UP000308730"/>
    </source>
</evidence>
<organism evidence="2 3">
    <name type="scientific">Antrodiella citrinella</name>
    <dbReference type="NCBI Taxonomy" id="2447956"/>
    <lineage>
        <taxon>Eukaryota</taxon>
        <taxon>Fungi</taxon>
        <taxon>Dikarya</taxon>
        <taxon>Basidiomycota</taxon>
        <taxon>Agaricomycotina</taxon>
        <taxon>Agaricomycetes</taxon>
        <taxon>Polyporales</taxon>
        <taxon>Steccherinaceae</taxon>
        <taxon>Antrodiella</taxon>
    </lineage>
</organism>
<feature type="compositionally biased region" description="Pro residues" evidence="1">
    <location>
        <begin position="199"/>
        <end position="214"/>
    </location>
</feature>
<dbReference type="Proteomes" id="UP000308730">
    <property type="component" value="Unassembled WGS sequence"/>
</dbReference>
<feature type="compositionally biased region" description="Low complexity" evidence="1">
    <location>
        <begin position="295"/>
        <end position="318"/>
    </location>
</feature>
<sequence length="341" mass="34324">MPLTLDSGFLSPELQSPTSATNVPMLGGAQASGSRSFGQSLAAQKASATAFFQSAAAAVGKTQPVTFDSFDDEFSAFTSPVESSNSANFDTSGSSLLSASGSGFDGFSSFAASPGLRTPSPPKLPAKITSTFRPPPPPAIMSKPPPAPVPVTKLRPPSPAAAVKPKLSIAPPPPARETHHQHTLSLMDLANSRKGKHWPAPPSPLPQALFPPPNAAAASGGSSGFDFLADDEESFGSFNSTAPPAAEGLLASNSSPAAFGHQPLLPSSSTTSSNGLRPGMLHSQSVSSAGSGKWLMGSQSGSSVGMSMSSGAGSLQSVPAAVPPGKKGPLTAQDLSFFEGL</sequence>
<protein>
    <submittedName>
        <fullName evidence="2">Uncharacterized protein</fullName>
    </submittedName>
</protein>
<name>A0A4S4MZ05_9APHY</name>
<comment type="caution">
    <text evidence="2">The sequence shown here is derived from an EMBL/GenBank/DDBJ whole genome shotgun (WGS) entry which is preliminary data.</text>
</comment>
<feature type="region of interest" description="Disordered" evidence="1">
    <location>
        <begin position="1"/>
        <end position="31"/>
    </location>
</feature>
<feature type="compositionally biased region" description="Low complexity" evidence="1">
    <location>
        <begin position="215"/>
        <end position="227"/>
    </location>
</feature>
<gene>
    <name evidence="2" type="ORF">EUX98_g3466</name>
</gene>
<feature type="compositionally biased region" description="Low complexity" evidence="1">
    <location>
        <begin position="263"/>
        <end position="273"/>
    </location>
</feature>
<dbReference type="AlphaFoldDB" id="A0A4S4MZ05"/>
<feature type="region of interest" description="Disordered" evidence="1">
    <location>
        <begin position="260"/>
        <end position="341"/>
    </location>
</feature>
<feature type="region of interest" description="Disordered" evidence="1">
    <location>
        <begin position="155"/>
        <end position="228"/>
    </location>
</feature>
<keyword evidence="3" id="KW-1185">Reference proteome</keyword>
<reference evidence="2 3" key="1">
    <citation type="submission" date="2019-02" db="EMBL/GenBank/DDBJ databases">
        <title>Genome sequencing of the rare red list fungi Antrodiella citrinella (Flaviporus citrinellus).</title>
        <authorList>
            <person name="Buettner E."/>
            <person name="Kellner H."/>
        </authorList>
    </citation>
    <scope>NUCLEOTIDE SEQUENCE [LARGE SCALE GENOMIC DNA]</scope>
    <source>
        <strain evidence="2 3">DSM 108506</strain>
    </source>
</reference>
<accession>A0A4S4MZ05</accession>
<feature type="compositionally biased region" description="Polar residues" evidence="1">
    <location>
        <begin position="13"/>
        <end position="22"/>
    </location>
</feature>